<dbReference type="AlphaFoldDB" id="A0A5P0YR35"/>
<evidence type="ECO:0000313" key="7">
    <source>
        <dbReference type="Proteomes" id="UP000525686"/>
    </source>
</evidence>
<comment type="caution">
    <text evidence="4">The sequence shown here is derived from an EMBL/GenBank/DDBJ whole genome shotgun (WGS) entry which is preliminary data.</text>
</comment>
<reference evidence="2" key="3">
    <citation type="journal article" name="Syst. Appl. Microbiol.">
        <title>Streptomyces alkaliterrae sp. nov., isolated from an alkaline soil, and emended descriptions of Streptomyces alkaliphilus, Streptomyces calidiresistens and Streptomyces durbertensis.</title>
        <authorList>
            <person name="Swiecimska M."/>
            <person name="Golinska P."/>
            <person name="Nouioui I."/>
            <person name="Wypij M."/>
            <person name="Rai M."/>
            <person name="Sangal V."/>
            <person name="Goodfellow M."/>
        </authorList>
    </citation>
    <scope>NUCLEOTIDE SEQUENCE</scope>
    <source>
        <strain evidence="2">OF3</strain>
        <strain evidence="3">OF8</strain>
    </source>
</reference>
<dbReference type="Proteomes" id="UP000517765">
    <property type="component" value="Unassembled WGS sequence"/>
</dbReference>
<gene>
    <name evidence="4" type="ORF">FNX44_012745</name>
    <name evidence="2" type="ORF">H3146_13285</name>
    <name evidence="3" type="ORF">H3147_18595</name>
</gene>
<evidence type="ECO:0000313" key="5">
    <source>
        <dbReference type="Proteomes" id="UP000320857"/>
    </source>
</evidence>
<dbReference type="Proteomes" id="UP000320857">
    <property type="component" value="Unassembled WGS sequence"/>
</dbReference>
<keyword evidence="1" id="KW-0812">Transmembrane</keyword>
<keyword evidence="5" id="KW-1185">Reference proteome</keyword>
<keyword evidence="1" id="KW-1133">Transmembrane helix</keyword>
<reference evidence="6 7" key="2">
    <citation type="submission" date="2020-05" db="EMBL/GenBank/DDBJ databases">
        <title>Classification of alakaliphilic streptomycetes isolated from an alkaline soil next to Lonar Crater, India and a proposal for the recognition of Streptomyces alkaliterrae sp. nov.</title>
        <authorList>
            <person name="Golinska P."/>
        </authorList>
    </citation>
    <scope>NUCLEOTIDE SEQUENCE [LARGE SCALE GENOMIC DNA]</scope>
    <source>
        <strain evidence="7">OF3</strain>
        <strain evidence="6">OF8</strain>
    </source>
</reference>
<protein>
    <submittedName>
        <fullName evidence="4">Uncharacterized protein</fullName>
    </submittedName>
</protein>
<evidence type="ECO:0000256" key="1">
    <source>
        <dbReference type="SAM" id="Phobius"/>
    </source>
</evidence>
<dbReference type="EMBL" id="JABJXA010000121">
    <property type="protein sequence ID" value="MBB1260817.1"/>
    <property type="molecule type" value="Genomic_DNA"/>
</dbReference>
<dbReference type="RefSeq" id="WP_143648177.1">
    <property type="nucleotide sequence ID" value="NZ_JABJWZ010000103.1"/>
</dbReference>
<feature type="transmembrane region" description="Helical" evidence="1">
    <location>
        <begin position="41"/>
        <end position="66"/>
    </location>
</feature>
<dbReference type="EMBL" id="VJYK02000110">
    <property type="protein sequence ID" value="MQS02725.1"/>
    <property type="molecule type" value="Genomic_DNA"/>
</dbReference>
<dbReference type="EMBL" id="JABJWZ010000103">
    <property type="protein sequence ID" value="MBB1254326.1"/>
    <property type="molecule type" value="Genomic_DNA"/>
</dbReference>
<reference evidence="4 5" key="1">
    <citation type="submission" date="2019-10" db="EMBL/GenBank/DDBJ databases">
        <title>Streptomyces sp. nov., a novel actinobacterium isolated from alkaline environment.</title>
        <authorList>
            <person name="Golinska P."/>
        </authorList>
    </citation>
    <scope>NUCLEOTIDE SEQUENCE [LARGE SCALE GENOMIC DNA]</scope>
    <source>
        <strain evidence="4 5">OF1</strain>
    </source>
</reference>
<evidence type="ECO:0000313" key="3">
    <source>
        <dbReference type="EMBL" id="MBB1260817.1"/>
    </source>
</evidence>
<sequence length="85" mass="9041">MFGRGTGAGAQQVPFAFVAEADRFRDNVTPPPRERAGTGEIAGRVLIGLVVVSGLVGSLLLGMPALDVEQQRDRVQQQEQAGHSR</sequence>
<organism evidence="4 5">
    <name type="scientific">Streptomyces alkaliterrae</name>
    <dbReference type="NCBI Taxonomy" id="2213162"/>
    <lineage>
        <taxon>Bacteria</taxon>
        <taxon>Bacillati</taxon>
        <taxon>Actinomycetota</taxon>
        <taxon>Actinomycetes</taxon>
        <taxon>Kitasatosporales</taxon>
        <taxon>Streptomycetaceae</taxon>
        <taxon>Streptomyces</taxon>
    </lineage>
</organism>
<evidence type="ECO:0000313" key="2">
    <source>
        <dbReference type="EMBL" id="MBB1254326.1"/>
    </source>
</evidence>
<dbReference type="OrthoDB" id="4316681at2"/>
<dbReference type="Proteomes" id="UP000525686">
    <property type="component" value="Unassembled WGS sequence"/>
</dbReference>
<evidence type="ECO:0000313" key="4">
    <source>
        <dbReference type="EMBL" id="MQS02725.1"/>
    </source>
</evidence>
<evidence type="ECO:0000313" key="6">
    <source>
        <dbReference type="Proteomes" id="UP000517765"/>
    </source>
</evidence>
<name>A0A5P0YR35_9ACTN</name>
<proteinExistence type="predicted"/>
<keyword evidence="1" id="KW-0472">Membrane</keyword>
<accession>A0A5P0YR35</accession>